<accession>A0ABV6JD52</accession>
<reference evidence="1 2" key="1">
    <citation type="submission" date="2024-09" db="EMBL/GenBank/DDBJ databases">
        <authorList>
            <person name="Sun Q."/>
            <person name="Mori K."/>
        </authorList>
    </citation>
    <scope>NUCLEOTIDE SEQUENCE [LARGE SCALE GENOMIC DNA]</scope>
    <source>
        <strain evidence="1 2">CCM 4839</strain>
    </source>
</reference>
<sequence>MNKDEMVLVSAPNAAGEAFIQLLKWKGIRYAAIVNNRNEYERMLAIGVSQIVTVNTNEEKTWIVPEMPIGNIYLFEKSLNLCCRYLQICRSWTSDPVYVVTHSMQPRLVYKGLGANYIIHSHGRDLSLLLKES</sequence>
<comment type="caution">
    <text evidence="1">The sequence shown here is derived from an EMBL/GenBank/DDBJ whole genome shotgun (WGS) entry which is preliminary data.</text>
</comment>
<dbReference type="RefSeq" id="WP_256555511.1">
    <property type="nucleotide sequence ID" value="NZ_JANHOF010000013.1"/>
</dbReference>
<protein>
    <recommendedName>
        <fullName evidence="3">RCK N-terminal domain-containing protein</fullName>
    </recommendedName>
</protein>
<evidence type="ECO:0008006" key="3">
    <source>
        <dbReference type="Google" id="ProtNLM"/>
    </source>
</evidence>
<proteinExistence type="predicted"/>
<evidence type="ECO:0000313" key="1">
    <source>
        <dbReference type="EMBL" id="MFC0393830.1"/>
    </source>
</evidence>
<keyword evidence="2" id="KW-1185">Reference proteome</keyword>
<name>A0ABV6JD52_9BACL</name>
<evidence type="ECO:0000313" key="2">
    <source>
        <dbReference type="Proteomes" id="UP001589818"/>
    </source>
</evidence>
<dbReference type="EMBL" id="JBHLVF010000034">
    <property type="protein sequence ID" value="MFC0393830.1"/>
    <property type="molecule type" value="Genomic_DNA"/>
</dbReference>
<organism evidence="1 2">
    <name type="scientific">Paenibacillus mendelii</name>
    <dbReference type="NCBI Taxonomy" id="206163"/>
    <lineage>
        <taxon>Bacteria</taxon>
        <taxon>Bacillati</taxon>
        <taxon>Bacillota</taxon>
        <taxon>Bacilli</taxon>
        <taxon>Bacillales</taxon>
        <taxon>Paenibacillaceae</taxon>
        <taxon>Paenibacillus</taxon>
    </lineage>
</organism>
<dbReference type="InterPro" id="IPR036291">
    <property type="entry name" value="NAD(P)-bd_dom_sf"/>
</dbReference>
<dbReference type="SUPFAM" id="SSF51735">
    <property type="entry name" value="NAD(P)-binding Rossmann-fold domains"/>
    <property type="match status" value="1"/>
</dbReference>
<gene>
    <name evidence="1" type="ORF">ACFFJ8_20975</name>
</gene>
<dbReference type="Proteomes" id="UP001589818">
    <property type="component" value="Unassembled WGS sequence"/>
</dbReference>